<name>A0ABP9WZT0_9CHLR</name>
<dbReference type="SUPFAM" id="SSF47413">
    <property type="entry name" value="lambda repressor-like DNA-binding domains"/>
    <property type="match status" value="2"/>
</dbReference>
<evidence type="ECO:0000259" key="4">
    <source>
        <dbReference type="PROSITE" id="PS50932"/>
    </source>
</evidence>
<sequence>MSNLKQLAELTELPMLTVYQALDGVSHITPAVREQVSAAAAKLNYSLNITIRDVAALAGVSIGTVSHVLNGSTRTKSTTRQRVLQAITELNYRPNSIARGLKSNHTRLIGYGWHKTEDPSRPNALLDRFLYEMAQAAEAWGYHILTFAQPHPASTKPYAELMQIGRIDGLVLSDISYNDPRINYLLKTDLPFVSFGRANSDWNFPAVDVDSKLGMKLAVEHLIARGHEQIGLLCWPEGMRIGDERLQGYYAAFEAAGLSIDQRSIRHIPNAVDAAFAATQELLNQQPRITALACANDVMAFGAKRYLDLAGLQVGVDLALTGYDDSPIAELLELTSVRQPIDMVAAKVIELLIGEIEATPIARQQIVLEPTLIVRASSRKQR</sequence>
<dbReference type="CDD" id="cd01392">
    <property type="entry name" value="HTH_LacI"/>
    <property type="match status" value="1"/>
</dbReference>
<dbReference type="InterPro" id="IPR028082">
    <property type="entry name" value="Peripla_BP_I"/>
</dbReference>
<keyword evidence="2" id="KW-0238">DNA-binding</keyword>
<protein>
    <submittedName>
        <fullName evidence="5">HTH-type transcriptional repressor PurR</fullName>
    </submittedName>
</protein>
<organism evidence="5 6">
    <name type="scientific">Herpetosiphon gulosus</name>
    <dbReference type="NCBI Taxonomy" id="1973496"/>
    <lineage>
        <taxon>Bacteria</taxon>
        <taxon>Bacillati</taxon>
        <taxon>Chloroflexota</taxon>
        <taxon>Chloroflexia</taxon>
        <taxon>Herpetosiphonales</taxon>
        <taxon>Herpetosiphonaceae</taxon>
        <taxon>Herpetosiphon</taxon>
    </lineage>
</organism>
<dbReference type="SUPFAM" id="SSF53822">
    <property type="entry name" value="Periplasmic binding protein-like I"/>
    <property type="match status" value="1"/>
</dbReference>
<proteinExistence type="predicted"/>
<feature type="domain" description="HTH lacI-type" evidence="4">
    <location>
        <begin position="49"/>
        <end position="103"/>
    </location>
</feature>
<keyword evidence="3" id="KW-0804">Transcription</keyword>
<dbReference type="Gene3D" id="1.10.260.40">
    <property type="entry name" value="lambda repressor-like DNA-binding domains"/>
    <property type="match status" value="1"/>
</dbReference>
<dbReference type="RefSeq" id="WP_345721315.1">
    <property type="nucleotide sequence ID" value="NZ_BAABRU010000004.1"/>
</dbReference>
<dbReference type="EMBL" id="BAABRU010000004">
    <property type="protein sequence ID" value="GAA5527695.1"/>
    <property type="molecule type" value="Genomic_DNA"/>
</dbReference>
<accession>A0ABP9WZT0</accession>
<dbReference type="PRINTS" id="PR00036">
    <property type="entry name" value="HTHLACI"/>
</dbReference>
<dbReference type="InterPro" id="IPR010982">
    <property type="entry name" value="Lambda_DNA-bd_dom_sf"/>
</dbReference>
<keyword evidence="1" id="KW-0805">Transcription regulation</keyword>
<dbReference type="CDD" id="cd06292">
    <property type="entry name" value="PBP1_AglR_RafR-like"/>
    <property type="match status" value="1"/>
</dbReference>
<dbReference type="Pfam" id="PF00356">
    <property type="entry name" value="LacI"/>
    <property type="match status" value="1"/>
</dbReference>
<evidence type="ECO:0000256" key="1">
    <source>
        <dbReference type="ARBA" id="ARBA00023015"/>
    </source>
</evidence>
<dbReference type="InterPro" id="IPR000843">
    <property type="entry name" value="HTH_LacI"/>
</dbReference>
<dbReference type="PROSITE" id="PS50932">
    <property type="entry name" value="HTH_LACI_2"/>
    <property type="match status" value="1"/>
</dbReference>
<dbReference type="Pfam" id="PF13377">
    <property type="entry name" value="Peripla_BP_3"/>
    <property type="match status" value="1"/>
</dbReference>
<evidence type="ECO:0000256" key="3">
    <source>
        <dbReference type="ARBA" id="ARBA00023163"/>
    </source>
</evidence>
<reference evidence="5 6" key="1">
    <citation type="submission" date="2024-02" db="EMBL/GenBank/DDBJ databases">
        <title>Herpetosiphon gulosus NBRC 112829.</title>
        <authorList>
            <person name="Ichikawa N."/>
            <person name="Katano-Makiyama Y."/>
            <person name="Hidaka K."/>
        </authorList>
    </citation>
    <scope>NUCLEOTIDE SEQUENCE [LARGE SCALE GENOMIC DNA]</scope>
    <source>
        <strain evidence="5 6">NBRC 112829</strain>
    </source>
</reference>
<dbReference type="InterPro" id="IPR046335">
    <property type="entry name" value="LacI/GalR-like_sensor"/>
</dbReference>
<dbReference type="SMART" id="SM00354">
    <property type="entry name" value="HTH_LACI"/>
    <property type="match status" value="1"/>
</dbReference>
<evidence type="ECO:0000313" key="6">
    <source>
        <dbReference type="Proteomes" id="UP001428290"/>
    </source>
</evidence>
<dbReference type="PROSITE" id="PS00356">
    <property type="entry name" value="HTH_LACI_1"/>
    <property type="match status" value="1"/>
</dbReference>
<evidence type="ECO:0000313" key="5">
    <source>
        <dbReference type="EMBL" id="GAA5527695.1"/>
    </source>
</evidence>
<comment type="caution">
    <text evidence="5">The sequence shown here is derived from an EMBL/GenBank/DDBJ whole genome shotgun (WGS) entry which is preliminary data.</text>
</comment>
<dbReference type="Gene3D" id="3.40.50.2300">
    <property type="match status" value="2"/>
</dbReference>
<evidence type="ECO:0000256" key="2">
    <source>
        <dbReference type="ARBA" id="ARBA00023125"/>
    </source>
</evidence>
<gene>
    <name evidence="5" type="primary">purR_2</name>
    <name evidence="5" type="ORF">Hgul01_01488</name>
</gene>
<dbReference type="PANTHER" id="PTHR30146">
    <property type="entry name" value="LACI-RELATED TRANSCRIPTIONAL REPRESSOR"/>
    <property type="match status" value="1"/>
</dbReference>
<dbReference type="PANTHER" id="PTHR30146:SF109">
    <property type="entry name" value="HTH-TYPE TRANSCRIPTIONAL REGULATOR GALS"/>
    <property type="match status" value="1"/>
</dbReference>
<keyword evidence="6" id="KW-1185">Reference proteome</keyword>
<dbReference type="Proteomes" id="UP001428290">
    <property type="component" value="Unassembled WGS sequence"/>
</dbReference>